<dbReference type="GO" id="GO:0020037">
    <property type="term" value="F:heme binding"/>
    <property type="evidence" value="ECO:0007669"/>
    <property type="project" value="InterPro"/>
</dbReference>
<feature type="transmembrane region" description="Helical" evidence="1">
    <location>
        <begin position="166"/>
        <end position="185"/>
    </location>
</feature>
<dbReference type="InterPro" id="IPR002541">
    <property type="entry name" value="Cyt_c_assembly"/>
</dbReference>
<evidence type="ECO:0000256" key="1">
    <source>
        <dbReference type="SAM" id="Phobius"/>
    </source>
</evidence>
<reference evidence="3" key="1">
    <citation type="journal article" date="2020" name="ISME J.">
        <title>Gammaproteobacteria mediating utilization of methyl-, sulfur- and petroleum organic compounds in deep ocean hydrothermal plumes.</title>
        <authorList>
            <person name="Zhou Z."/>
            <person name="Liu Y."/>
            <person name="Pan J."/>
            <person name="Cron B.R."/>
            <person name="Toner B.M."/>
            <person name="Anantharaman K."/>
            <person name="Breier J.A."/>
            <person name="Dick G.J."/>
            <person name="Li M."/>
        </authorList>
    </citation>
    <scope>NUCLEOTIDE SEQUENCE</scope>
    <source>
        <strain evidence="3">SZUA-1501</strain>
    </source>
</reference>
<keyword evidence="1" id="KW-0472">Membrane</keyword>
<feature type="transmembrane region" description="Helical" evidence="1">
    <location>
        <begin position="81"/>
        <end position="101"/>
    </location>
</feature>
<comment type="caution">
    <text evidence="3">The sequence shown here is derived from an EMBL/GenBank/DDBJ whole genome shotgun (WGS) entry which is preliminary data.</text>
</comment>
<protein>
    <recommendedName>
        <fullName evidence="2">Cytochrome c assembly protein domain-containing protein</fullName>
    </recommendedName>
</protein>
<sequence>MVSEVAFYLLSTLLLTLWVFSKENHLLRRLGLTLMGLGFISFLLKLVLWGENHRWSVFELLANTTVGIFYFLLVKFRKWQVVRFSPVVSLVALFFSVLGFVGGKFGGGSYSVLLHVGISVFTFTLLMLSAIFSLFRVVAQNRLKRKELTLPLGIPVNLWIKLERGFFFFGFIFLTLDLILNFLWLEVKLKTAVWDSRIVATILLWVYYWILFHADRWGINPIRERFYLFNILGSLMLILSLMVTRHKF</sequence>
<feature type="transmembrane region" description="Helical" evidence="1">
    <location>
        <begin position="6"/>
        <end position="21"/>
    </location>
</feature>
<keyword evidence="1" id="KW-1133">Transmembrane helix</keyword>
<organism evidence="3 4">
    <name type="scientific">Aquifex aeolicus</name>
    <dbReference type="NCBI Taxonomy" id="63363"/>
    <lineage>
        <taxon>Bacteria</taxon>
        <taxon>Pseudomonadati</taxon>
        <taxon>Aquificota</taxon>
        <taxon>Aquificia</taxon>
        <taxon>Aquificales</taxon>
        <taxon>Aquificaceae</taxon>
        <taxon>Aquifex</taxon>
    </lineage>
</organism>
<feature type="transmembrane region" description="Helical" evidence="1">
    <location>
        <begin position="113"/>
        <end position="138"/>
    </location>
</feature>
<feature type="transmembrane region" description="Helical" evidence="1">
    <location>
        <begin position="30"/>
        <end position="49"/>
    </location>
</feature>
<evidence type="ECO:0000313" key="3">
    <source>
        <dbReference type="EMBL" id="HIP98168.1"/>
    </source>
</evidence>
<name>A0A9D1CG61_AQUAO</name>
<gene>
    <name evidence="3" type="ORF">EYH37_02220</name>
</gene>
<proteinExistence type="predicted"/>
<dbReference type="GO" id="GO:0017004">
    <property type="term" value="P:cytochrome complex assembly"/>
    <property type="evidence" value="ECO:0007669"/>
    <property type="project" value="InterPro"/>
</dbReference>
<evidence type="ECO:0000313" key="4">
    <source>
        <dbReference type="Proteomes" id="UP000606463"/>
    </source>
</evidence>
<dbReference type="Pfam" id="PF01578">
    <property type="entry name" value="Cytochrom_C_asm"/>
    <property type="match status" value="1"/>
</dbReference>
<accession>A0A9D1CG61</accession>
<evidence type="ECO:0000259" key="2">
    <source>
        <dbReference type="Pfam" id="PF01578"/>
    </source>
</evidence>
<feature type="transmembrane region" description="Helical" evidence="1">
    <location>
        <begin position="226"/>
        <end position="244"/>
    </location>
</feature>
<keyword evidence="1" id="KW-0812">Transmembrane</keyword>
<feature type="transmembrane region" description="Helical" evidence="1">
    <location>
        <begin position="55"/>
        <end position="74"/>
    </location>
</feature>
<dbReference type="EMBL" id="DQVE01000022">
    <property type="protein sequence ID" value="HIP98168.1"/>
    <property type="molecule type" value="Genomic_DNA"/>
</dbReference>
<dbReference type="AlphaFoldDB" id="A0A9D1CG61"/>
<dbReference type="Proteomes" id="UP000606463">
    <property type="component" value="Unassembled WGS sequence"/>
</dbReference>
<feature type="transmembrane region" description="Helical" evidence="1">
    <location>
        <begin position="197"/>
        <end position="214"/>
    </location>
</feature>
<feature type="domain" description="Cytochrome c assembly protein" evidence="2">
    <location>
        <begin position="61"/>
        <end position="245"/>
    </location>
</feature>